<protein>
    <submittedName>
        <fullName evidence="2">Uncharacterized protein</fullName>
    </submittedName>
</protein>
<proteinExistence type="predicted"/>
<accession>A0A6J3M4Z3</accession>
<name>A0A6J3M4Z3_9PEZI</name>
<reference evidence="2" key="3">
    <citation type="submission" date="2025-08" db="UniProtKB">
        <authorList>
            <consortium name="RefSeq"/>
        </authorList>
    </citation>
    <scope>IDENTIFICATION</scope>
    <source>
        <strain evidence="2">CBS 342.82</strain>
    </source>
</reference>
<evidence type="ECO:0000313" key="1">
    <source>
        <dbReference type="Proteomes" id="UP000504637"/>
    </source>
</evidence>
<dbReference type="AlphaFoldDB" id="A0A6J3M4Z3"/>
<dbReference type="Proteomes" id="UP000504637">
    <property type="component" value="Unplaced"/>
</dbReference>
<evidence type="ECO:0000313" key="2">
    <source>
        <dbReference type="RefSeq" id="XP_033459610.1"/>
    </source>
</evidence>
<sequence length="167" mass="18675">MGDCGRLGDGPKKPFTYTSQVAAASFCTTPISALSVSIDVFENWHDLWDVLYCECDQERDTTVEVCRPMRRCESRGFDAPLQVPAHDYSFKHLRNIIQSMCVNTFKKYSHGFVATRLSCAELLLSGIMWTALKNHSHLSMISSRSLSSTTSKSFTTSLGMGCSLWRA</sequence>
<gene>
    <name evidence="2" type="ORF">K489DRAFT_211186</name>
</gene>
<dbReference type="RefSeq" id="XP_033459610.1">
    <property type="nucleotide sequence ID" value="XM_033599653.1"/>
</dbReference>
<dbReference type="GeneID" id="54357452"/>
<keyword evidence="1" id="KW-1185">Reference proteome</keyword>
<reference evidence="2" key="1">
    <citation type="submission" date="2020-01" db="EMBL/GenBank/DDBJ databases">
        <authorList>
            <consortium name="DOE Joint Genome Institute"/>
            <person name="Haridas S."/>
            <person name="Albert R."/>
            <person name="Binder M."/>
            <person name="Bloem J."/>
            <person name="Labutti K."/>
            <person name="Salamov A."/>
            <person name="Andreopoulos B."/>
            <person name="Baker S.E."/>
            <person name="Barry K."/>
            <person name="Bills G."/>
            <person name="Bluhm B.H."/>
            <person name="Cannon C."/>
            <person name="Castanera R."/>
            <person name="Culley D.E."/>
            <person name="Daum C."/>
            <person name="Ezra D."/>
            <person name="Gonzalez J.B."/>
            <person name="Henrissat B."/>
            <person name="Kuo A."/>
            <person name="Liang C."/>
            <person name="Lipzen A."/>
            <person name="Lutzoni F."/>
            <person name="Magnuson J."/>
            <person name="Mondo S."/>
            <person name="Nolan M."/>
            <person name="Ohm R."/>
            <person name="Pangilinan J."/>
            <person name="Park H.-J."/>
            <person name="Ramirez L."/>
            <person name="Alfaro M."/>
            <person name="Sun H."/>
            <person name="Tritt A."/>
            <person name="Yoshinaga Y."/>
            <person name="Zwiers L.-H."/>
            <person name="Turgeon B.G."/>
            <person name="Goodwin S.B."/>
            <person name="Spatafora J.W."/>
            <person name="Crous P.W."/>
            <person name="Grigoriev I.V."/>
        </authorList>
    </citation>
    <scope>NUCLEOTIDE SEQUENCE</scope>
    <source>
        <strain evidence="2">CBS 342.82</strain>
    </source>
</reference>
<organism evidence="2">
    <name type="scientific">Dissoconium aciculare CBS 342.82</name>
    <dbReference type="NCBI Taxonomy" id="1314786"/>
    <lineage>
        <taxon>Eukaryota</taxon>
        <taxon>Fungi</taxon>
        <taxon>Dikarya</taxon>
        <taxon>Ascomycota</taxon>
        <taxon>Pezizomycotina</taxon>
        <taxon>Dothideomycetes</taxon>
        <taxon>Dothideomycetidae</taxon>
        <taxon>Mycosphaerellales</taxon>
        <taxon>Dissoconiaceae</taxon>
        <taxon>Dissoconium</taxon>
    </lineage>
</organism>
<reference evidence="2" key="2">
    <citation type="submission" date="2020-04" db="EMBL/GenBank/DDBJ databases">
        <authorList>
            <consortium name="NCBI Genome Project"/>
        </authorList>
    </citation>
    <scope>NUCLEOTIDE SEQUENCE</scope>
    <source>
        <strain evidence="2">CBS 342.82</strain>
    </source>
</reference>